<dbReference type="PANTHER" id="PTHR37804:SF1">
    <property type="entry name" value="CDAA REGULATORY PROTEIN CDAR"/>
    <property type="match status" value="1"/>
</dbReference>
<dbReference type="PANTHER" id="PTHR37804">
    <property type="entry name" value="CDAA REGULATORY PROTEIN CDAR"/>
    <property type="match status" value="1"/>
</dbReference>
<dbReference type="EMBL" id="UINC01002963">
    <property type="protein sequence ID" value="SVA02031.1"/>
    <property type="molecule type" value="Genomic_DNA"/>
</dbReference>
<sequence length="290" mass="30598">VALGLAILLWFAVAGEPFVERGLRAPLEFQNIPEGFALLGEVPSTVDVRLRGASALLGGLDSSDVVAVVDLGSAKSGRRLFHLSPDEVRVPFGVEVAQVSPSTIPLALDRSGRRFVPIVPVIEGNPAPGYVVGEVSSLPKSAEVVGPMSQLTELEEIITEPVLITDATETIEILVGVGVSDGALYLPEASPAQVTVEIMPADPQRVSRRVTLVLRNLAASLHVSQDPPIVTVWAQGPRAALDGFRGELVDAWVDLTGLNAGHHTLPVQVELGPELVVDGIDPAVVQIEIR</sequence>
<accession>A0A381SFD4</accession>
<dbReference type="InterPro" id="IPR053154">
    <property type="entry name" value="c-di-AMP_regulator"/>
</dbReference>
<dbReference type="InterPro" id="IPR012505">
    <property type="entry name" value="YbbR"/>
</dbReference>
<dbReference type="AlphaFoldDB" id="A0A381SFD4"/>
<organism evidence="1">
    <name type="scientific">marine metagenome</name>
    <dbReference type="NCBI Taxonomy" id="408172"/>
    <lineage>
        <taxon>unclassified sequences</taxon>
        <taxon>metagenomes</taxon>
        <taxon>ecological metagenomes</taxon>
    </lineage>
</organism>
<reference evidence="1" key="1">
    <citation type="submission" date="2018-05" db="EMBL/GenBank/DDBJ databases">
        <authorList>
            <person name="Lanie J.A."/>
            <person name="Ng W.-L."/>
            <person name="Kazmierczak K.M."/>
            <person name="Andrzejewski T.M."/>
            <person name="Davidsen T.M."/>
            <person name="Wayne K.J."/>
            <person name="Tettelin H."/>
            <person name="Glass J.I."/>
            <person name="Rusch D."/>
            <person name="Podicherti R."/>
            <person name="Tsui H.-C.T."/>
            <person name="Winkler M.E."/>
        </authorList>
    </citation>
    <scope>NUCLEOTIDE SEQUENCE</scope>
</reference>
<dbReference type="Gene3D" id="2.170.120.30">
    <property type="match status" value="2"/>
</dbReference>
<evidence type="ECO:0000313" key="1">
    <source>
        <dbReference type="EMBL" id="SVA02031.1"/>
    </source>
</evidence>
<evidence type="ECO:0008006" key="2">
    <source>
        <dbReference type="Google" id="ProtNLM"/>
    </source>
</evidence>
<name>A0A381SFD4_9ZZZZ</name>
<gene>
    <name evidence="1" type="ORF">METZ01_LOCUS54885</name>
</gene>
<dbReference type="Pfam" id="PF07949">
    <property type="entry name" value="YbbR"/>
    <property type="match status" value="2"/>
</dbReference>
<dbReference type="Gene3D" id="2.170.120.40">
    <property type="entry name" value="YbbR-like domain"/>
    <property type="match status" value="1"/>
</dbReference>
<dbReference type="CDD" id="cd20206">
    <property type="entry name" value="YbbR"/>
    <property type="match status" value="1"/>
</dbReference>
<proteinExistence type="predicted"/>
<protein>
    <recommendedName>
        <fullName evidence="2">YbbR-like domain-containing protein</fullName>
    </recommendedName>
</protein>
<feature type="non-terminal residue" evidence="1">
    <location>
        <position position="1"/>
    </location>
</feature>